<evidence type="ECO:0000313" key="2">
    <source>
        <dbReference type="EMBL" id="KAJ7035053.1"/>
    </source>
</evidence>
<organism evidence="2 3">
    <name type="scientific">Mycena alexandri</name>
    <dbReference type="NCBI Taxonomy" id="1745969"/>
    <lineage>
        <taxon>Eukaryota</taxon>
        <taxon>Fungi</taxon>
        <taxon>Dikarya</taxon>
        <taxon>Basidiomycota</taxon>
        <taxon>Agaricomycotina</taxon>
        <taxon>Agaricomycetes</taxon>
        <taxon>Agaricomycetidae</taxon>
        <taxon>Agaricales</taxon>
        <taxon>Marasmiineae</taxon>
        <taxon>Mycenaceae</taxon>
        <taxon>Mycena</taxon>
    </lineage>
</organism>
<dbReference type="SUPFAM" id="SSF52540">
    <property type="entry name" value="P-loop containing nucleoside triphosphate hydrolases"/>
    <property type="match status" value="1"/>
</dbReference>
<dbReference type="CDD" id="cd17936">
    <property type="entry name" value="EEXXEc_NFX1"/>
    <property type="match status" value="1"/>
</dbReference>
<dbReference type="InterPro" id="IPR027417">
    <property type="entry name" value="P-loop_NTPase"/>
</dbReference>
<comment type="caution">
    <text evidence="2">The sequence shown here is derived from an EMBL/GenBank/DDBJ whole genome shotgun (WGS) entry which is preliminary data.</text>
</comment>
<name>A0AAD6SWB8_9AGAR</name>
<dbReference type="InterPro" id="IPR045055">
    <property type="entry name" value="DNA2/NAM7-like"/>
</dbReference>
<dbReference type="InterPro" id="IPR041677">
    <property type="entry name" value="DNA2/NAM7_AAA_11"/>
</dbReference>
<proteinExistence type="predicted"/>
<dbReference type="PANTHER" id="PTHR10887">
    <property type="entry name" value="DNA2/NAM7 HELICASE FAMILY"/>
    <property type="match status" value="1"/>
</dbReference>
<dbReference type="AlphaFoldDB" id="A0AAD6SWB8"/>
<evidence type="ECO:0000259" key="1">
    <source>
        <dbReference type="Pfam" id="PF13086"/>
    </source>
</evidence>
<dbReference type="EMBL" id="JARJCM010000053">
    <property type="protein sequence ID" value="KAJ7035053.1"/>
    <property type="molecule type" value="Genomic_DNA"/>
</dbReference>
<dbReference type="PANTHER" id="PTHR10887:SF341">
    <property type="entry name" value="NFX1-TYPE ZINC FINGER-CONTAINING PROTEIN 1"/>
    <property type="match status" value="1"/>
</dbReference>
<dbReference type="GO" id="GO:0031048">
    <property type="term" value="P:regulatory ncRNA-mediated heterochromatin formation"/>
    <property type="evidence" value="ECO:0007669"/>
    <property type="project" value="TreeGrafter"/>
</dbReference>
<dbReference type="GO" id="GO:0031380">
    <property type="term" value="C:nuclear RNA-directed RNA polymerase complex"/>
    <property type="evidence" value="ECO:0007669"/>
    <property type="project" value="TreeGrafter"/>
</dbReference>
<accession>A0AAD6SWB8</accession>
<dbReference type="Pfam" id="PF13086">
    <property type="entry name" value="AAA_11"/>
    <property type="match status" value="1"/>
</dbReference>
<gene>
    <name evidence="2" type="ORF">C8F04DRAFT_1221308</name>
</gene>
<dbReference type="Proteomes" id="UP001218188">
    <property type="component" value="Unassembled WGS sequence"/>
</dbReference>
<protein>
    <submittedName>
        <fullName evidence="2">AAA domain-containing protein</fullName>
    </submittedName>
</protein>
<dbReference type="GO" id="GO:0004386">
    <property type="term" value="F:helicase activity"/>
    <property type="evidence" value="ECO:0007669"/>
    <property type="project" value="InterPro"/>
</dbReference>
<keyword evidence="3" id="KW-1185">Reference proteome</keyword>
<reference evidence="2" key="1">
    <citation type="submission" date="2023-03" db="EMBL/GenBank/DDBJ databases">
        <title>Massive genome expansion in bonnet fungi (Mycena s.s.) driven by repeated elements and novel gene families across ecological guilds.</title>
        <authorList>
            <consortium name="Lawrence Berkeley National Laboratory"/>
            <person name="Harder C.B."/>
            <person name="Miyauchi S."/>
            <person name="Viragh M."/>
            <person name="Kuo A."/>
            <person name="Thoen E."/>
            <person name="Andreopoulos B."/>
            <person name="Lu D."/>
            <person name="Skrede I."/>
            <person name="Drula E."/>
            <person name="Henrissat B."/>
            <person name="Morin E."/>
            <person name="Kohler A."/>
            <person name="Barry K."/>
            <person name="LaButti K."/>
            <person name="Morin E."/>
            <person name="Salamov A."/>
            <person name="Lipzen A."/>
            <person name="Mereny Z."/>
            <person name="Hegedus B."/>
            <person name="Baldrian P."/>
            <person name="Stursova M."/>
            <person name="Weitz H."/>
            <person name="Taylor A."/>
            <person name="Grigoriev I.V."/>
            <person name="Nagy L.G."/>
            <person name="Martin F."/>
            <person name="Kauserud H."/>
        </authorList>
    </citation>
    <scope>NUCLEOTIDE SEQUENCE</scope>
    <source>
        <strain evidence="2">CBHHK200</strain>
    </source>
</reference>
<dbReference type="Gene3D" id="3.40.50.300">
    <property type="entry name" value="P-loop containing nucleotide triphosphate hydrolases"/>
    <property type="match status" value="2"/>
</dbReference>
<sequence length="810" mass="89011">MKAALYPARRKRLEKLLNDILHGKQKLSAQNNPHFIEAICAQPDAAACISNIISSPAGLASLQESMRFDLSTKFFNGSATNVLAYLQAPNLSDIGGGSLLNQVILKIVDPPIFWAQFILAFRTGQLQDGAQRCFAWLLFHLISTSSELSNPYLDVARDSTIVDQILVSPNPYISALGQKITHFLELRTASTTTTFHGDLAPGGRHDNDFDDFRAIAILPTADEISCTRAPFLRSSAELEDPETIDTRLSIYLDGLFRLLREDMMYEMKEELLAHSKKKGRRGLTIDGLTLLSIHCGPDGKRCKWGITLECAKDLSLFVDGELVAFPVINRDEDLLAKNPPILVLQLEGDVSTSNVLVGLKKAKSVKLIQINTAVFAFEPVLKALQEMRGMPLAPELLYWTPDEILRNPTSSPTHIINALTSDPRCDLRPLLGTPKSIILDASQAASLLSALSQKVSLIQGPPGTGKSFIGALLAKALVDYTDQTILVVCYTNHALDQFLEDLVAIGISETSMVRLGKANAKTEAMSLFNQSVQSRRSRADWTEIDALKARAEGLCSNLRVVFEQYRTSLSNSALLDYLEFEDSSFHDAFLVPSDEDMTTVGRGGRAIEKDYLLHQWGQGRDAGVFKQHTSVLEAADIWTLPTATRKSKIEGWKKAITAEQVEQFVTIAREYNETQTALARKFAANTIAVLQSKRIIGCTTTAAAKYTDSIQAASPGVLLVEEAGEILESHVLTALGEATDQLILIGDHQQLRPKVNNYSLTVEKGDGYELNSYLNSILDHVVFVLLESCSRDRTAAERKISPGYLAEAST</sequence>
<feature type="domain" description="DNA2/NAM7 helicase helicase" evidence="1">
    <location>
        <begin position="439"/>
        <end position="755"/>
    </location>
</feature>
<evidence type="ECO:0000313" key="3">
    <source>
        <dbReference type="Proteomes" id="UP001218188"/>
    </source>
</evidence>